<evidence type="ECO:0000313" key="3">
    <source>
        <dbReference type="EMBL" id="TDC72753.1"/>
    </source>
</evidence>
<dbReference type="InterPro" id="IPR006680">
    <property type="entry name" value="Amidohydro-rel"/>
</dbReference>
<feature type="domain" description="Amidohydrolase-related" evidence="2">
    <location>
        <begin position="55"/>
        <end position="390"/>
    </location>
</feature>
<proteinExistence type="predicted"/>
<name>A0A4R4TD37_9ACTN</name>
<comment type="caution">
    <text evidence="3">The sequence shown here is derived from an EMBL/GenBank/DDBJ whole genome shotgun (WGS) entry which is preliminary data.</text>
</comment>
<dbReference type="SUPFAM" id="SSF51556">
    <property type="entry name" value="Metallo-dependent hydrolases"/>
    <property type="match status" value="1"/>
</dbReference>
<protein>
    <submittedName>
        <fullName evidence="3">Amidohydrolase</fullName>
    </submittedName>
</protein>
<sequence>MERLLIRRALLIDTDPAAVALPSHDLLVEDGRVAAVGQDLPAHDAAEVIDGTGLIVLPGFVDAHRHVWQAALRGIATDVDLDGYLRLVLGEIAPRYRPSDVHVGTLAGALECLASGITTVQDHSHVLFTPDHAEAAILALRGSGIRAVLALGQPVFGDGLTADQIRRVHRDHFAPAPDDLITLALGPLGPSYSPMEDVTDSFALAAELGLRVFSHVASGPVAELPVAALRSAGLLGPNITFAHGNSLPDEELALIAEAGAAMAVCPAVEARMGFGPPLADRLRRHGVTAGLGVDVVSATAGDMFSLMRAMLTSGGLSPADVLRHATAGGAAALGLADRVGSLAPGAAADLVFLRATDTNLLGGHHDPVATVVTAAHPGNIQAVLIAGQRVPLETPPDLPAALAASAAHVTAG</sequence>
<accession>A0A4R4TD37</accession>
<evidence type="ECO:0000313" key="4">
    <source>
        <dbReference type="Proteomes" id="UP000295345"/>
    </source>
</evidence>
<dbReference type="InterPro" id="IPR011059">
    <property type="entry name" value="Metal-dep_hydrolase_composite"/>
</dbReference>
<dbReference type="Gene3D" id="2.30.40.10">
    <property type="entry name" value="Urease, subunit C, domain 1"/>
    <property type="match status" value="1"/>
</dbReference>
<keyword evidence="1 3" id="KW-0378">Hydrolase</keyword>
<dbReference type="GO" id="GO:0016810">
    <property type="term" value="F:hydrolase activity, acting on carbon-nitrogen (but not peptide) bonds"/>
    <property type="evidence" value="ECO:0007669"/>
    <property type="project" value="InterPro"/>
</dbReference>
<dbReference type="PANTHER" id="PTHR43794">
    <property type="entry name" value="AMINOHYDROLASE SSNA-RELATED"/>
    <property type="match status" value="1"/>
</dbReference>
<dbReference type="Proteomes" id="UP000295345">
    <property type="component" value="Unassembled WGS sequence"/>
</dbReference>
<gene>
    <name evidence="3" type="ORF">E1283_20945</name>
</gene>
<organism evidence="3 4">
    <name type="scientific">Streptomyces hainanensis</name>
    <dbReference type="NCBI Taxonomy" id="402648"/>
    <lineage>
        <taxon>Bacteria</taxon>
        <taxon>Bacillati</taxon>
        <taxon>Actinomycetota</taxon>
        <taxon>Actinomycetes</taxon>
        <taxon>Kitasatosporales</taxon>
        <taxon>Streptomycetaceae</taxon>
        <taxon>Streptomyces</taxon>
    </lineage>
</organism>
<dbReference type="AlphaFoldDB" id="A0A4R4TD37"/>
<reference evidence="3 4" key="1">
    <citation type="submission" date="2019-03" db="EMBL/GenBank/DDBJ databases">
        <title>Draft genome sequences of novel Actinobacteria.</title>
        <authorList>
            <person name="Sahin N."/>
            <person name="Ay H."/>
            <person name="Saygin H."/>
        </authorList>
    </citation>
    <scope>NUCLEOTIDE SEQUENCE [LARGE SCALE GENOMIC DNA]</scope>
    <source>
        <strain evidence="3 4">DSM 41900</strain>
    </source>
</reference>
<dbReference type="EMBL" id="SMKI01000231">
    <property type="protein sequence ID" value="TDC72753.1"/>
    <property type="molecule type" value="Genomic_DNA"/>
</dbReference>
<keyword evidence="4" id="KW-1185">Reference proteome</keyword>
<evidence type="ECO:0000256" key="1">
    <source>
        <dbReference type="ARBA" id="ARBA00022801"/>
    </source>
</evidence>
<dbReference type="InterPro" id="IPR032466">
    <property type="entry name" value="Metal_Hydrolase"/>
</dbReference>
<dbReference type="PANTHER" id="PTHR43794:SF11">
    <property type="entry name" value="AMIDOHYDROLASE-RELATED DOMAIN-CONTAINING PROTEIN"/>
    <property type="match status" value="1"/>
</dbReference>
<dbReference type="OrthoDB" id="3189065at2"/>
<dbReference type="Gene3D" id="3.20.20.140">
    <property type="entry name" value="Metal-dependent hydrolases"/>
    <property type="match status" value="1"/>
</dbReference>
<dbReference type="RefSeq" id="WP_132819644.1">
    <property type="nucleotide sequence ID" value="NZ_SMKI01000231.1"/>
</dbReference>
<dbReference type="Pfam" id="PF01979">
    <property type="entry name" value="Amidohydro_1"/>
    <property type="match status" value="1"/>
</dbReference>
<evidence type="ECO:0000259" key="2">
    <source>
        <dbReference type="Pfam" id="PF01979"/>
    </source>
</evidence>
<dbReference type="InterPro" id="IPR050287">
    <property type="entry name" value="MTA/SAH_deaminase"/>
</dbReference>
<dbReference type="SUPFAM" id="SSF51338">
    <property type="entry name" value="Composite domain of metallo-dependent hydrolases"/>
    <property type="match status" value="1"/>
</dbReference>